<dbReference type="Pfam" id="PF01762">
    <property type="entry name" value="Galactosyl_T"/>
    <property type="match status" value="1"/>
</dbReference>
<dbReference type="PANTHER" id="PTHR11214:SF314">
    <property type="entry name" value="HEXOSYLTRANSFERASE"/>
    <property type="match status" value="1"/>
</dbReference>
<gene>
    <name evidence="11" type="ORF">OKIOD_LOCUS4244</name>
</gene>
<dbReference type="EC" id="2.4.1.-" evidence="10"/>
<sequence length="200" mass="23185">MEYKFLIGEAILEKEYDNNKDMVFGNLQDSYKNLPLKTKVAYEYLASCHSPPKYFLLIDDDTWFAVEPIRKTLQDSKALNQIYGNMRRGSPRGPWSEKTKLVVNTTIWEPDKWPTWVDGPCTFMRGDAAMKIAKTASKTNWLEAIPVEDVFFSGIVRLKAKLKEPLTKAKFNPERIHCRHLKNNLPQLKKLMNYKPVPST</sequence>
<dbReference type="InterPro" id="IPR002659">
    <property type="entry name" value="Glyco_trans_31"/>
</dbReference>
<evidence type="ECO:0000256" key="2">
    <source>
        <dbReference type="ARBA" id="ARBA00008661"/>
    </source>
</evidence>
<keyword evidence="3 10" id="KW-0328">Glycosyltransferase</keyword>
<keyword evidence="6" id="KW-0735">Signal-anchor</keyword>
<evidence type="ECO:0000256" key="6">
    <source>
        <dbReference type="ARBA" id="ARBA00022968"/>
    </source>
</evidence>
<accession>A0ABN7S5Q5</accession>
<reference evidence="11 12" key="1">
    <citation type="submission" date="2021-04" db="EMBL/GenBank/DDBJ databases">
        <authorList>
            <person name="Bliznina A."/>
        </authorList>
    </citation>
    <scope>NUCLEOTIDE SEQUENCE [LARGE SCALE GENOMIC DNA]</scope>
</reference>
<keyword evidence="8 10" id="KW-0333">Golgi apparatus</keyword>
<dbReference type="Gene3D" id="3.90.550.50">
    <property type="match status" value="1"/>
</dbReference>
<evidence type="ECO:0000256" key="8">
    <source>
        <dbReference type="ARBA" id="ARBA00023034"/>
    </source>
</evidence>
<comment type="subcellular location">
    <subcellularLocation>
        <location evidence="1 10">Golgi apparatus membrane</location>
        <topology evidence="1 10">Single-pass type II membrane protein</topology>
    </subcellularLocation>
</comment>
<dbReference type="EMBL" id="OU015568">
    <property type="protein sequence ID" value="CAG5090685.1"/>
    <property type="molecule type" value="Genomic_DNA"/>
</dbReference>
<evidence type="ECO:0000256" key="7">
    <source>
        <dbReference type="ARBA" id="ARBA00022989"/>
    </source>
</evidence>
<evidence type="ECO:0000256" key="1">
    <source>
        <dbReference type="ARBA" id="ARBA00004323"/>
    </source>
</evidence>
<evidence type="ECO:0000256" key="3">
    <source>
        <dbReference type="ARBA" id="ARBA00022676"/>
    </source>
</evidence>
<keyword evidence="4" id="KW-0808">Transferase</keyword>
<keyword evidence="5" id="KW-0812">Transmembrane</keyword>
<protein>
    <recommendedName>
        <fullName evidence="10">Hexosyltransferase</fullName>
        <ecNumber evidence="10">2.4.1.-</ecNumber>
    </recommendedName>
</protein>
<organism evidence="11 12">
    <name type="scientific">Oikopleura dioica</name>
    <name type="common">Tunicate</name>
    <dbReference type="NCBI Taxonomy" id="34765"/>
    <lineage>
        <taxon>Eukaryota</taxon>
        <taxon>Metazoa</taxon>
        <taxon>Chordata</taxon>
        <taxon>Tunicata</taxon>
        <taxon>Appendicularia</taxon>
        <taxon>Copelata</taxon>
        <taxon>Oikopleuridae</taxon>
        <taxon>Oikopleura</taxon>
    </lineage>
</organism>
<name>A0ABN7S5Q5_OIKDI</name>
<dbReference type="Proteomes" id="UP001158576">
    <property type="component" value="Chromosome PAR"/>
</dbReference>
<dbReference type="PANTHER" id="PTHR11214">
    <property type="entry name" value="BETA-1,3-N-ACETYLGLUCOSAMINYLTRANSFERASE"/>
    <property type="match status" value="1"/>
</dbReference>
<keyword evidence="7" id="KW-1133">Transmembrane helix</keyword>
<evidence type="ECO:0000256" key="5">
    <source>
        <dbReference type="ARBA" id="ARBA00022692"/>
    </source>
</evidence>
<keyword evidence="12" id="KW-1185">Reference proteome</keyword>
<evidence type="ECO:0000313" key="11">
    <source>
        <dbReference type="EMBL" id="CAG5090685.1"/>
    </source>
</evidence>
<proteinExistence type="inferred from homology"/>
<evidence type="ECO:0000256" key="10">
    <source>
        <dbReference type="RuleBase" id="RU363063"/>
    </source>
</evidence>
<comment type="similarity">
    <text evidence="2 10">Belongs to the glycosyltransferase 31 family.</text>
</comment>
<keyword evidence="9" id="KW-0472">Membrane</keyword>
<evidence type="ECO:0000313" key="12">
    <source>
        <dbReference type="Proteomes" id="UP001158576"/>
    </source>
</evidence>
<evidence type="ECO:0000256" key="4">
    <source>
        <dbReference type="ARBA" id="ARBA00022679"/>
    </source>
</evidence>
<evidence type="ECO:0000256" key="9">
    <source>
        <dbReference type="ARBA" id="ARBA00023136"/>
    </source>
</evidence>